<proteinExistence type="predicted"/>
<reference evidence="2" key="1">
    <citation type="journal article" date="2017" name="Nat. Microbiol.">
        <title>Global analysis of biosynthetic gene clusters reveals vast potential of secondary metabolite production in Penicillium species.</title>
        <authorList>
            <person name="Nielsen J.C."/>
            <person name="Grijseels S."/>
            <person name="Prigent S."/>
            <person name="Ji B."/>
            <person name="Dainat J."/>
            <person name="Nielsen K.F."/>
            <person name="Frisvad J.C."/>
            <person name="Workman M."/>
            <person name="Nielsen J."/>
        </authorList>
    </citation>
    <scope>NUCLEOTIDE SEQUENCE [LARGE SCALE GENOMIC DNA]</scope>
    <source>
        <strain evidence="2">IBT 13039</strain>
    </source>
</reference>
<keyword evidence="2" id="KW-1185">Reference proteome</keyword>
<sequence>PEGYPPRSFATKRSQADSNRNLVLYYPSSNNSNLQADQTPASPIHPSVTRTSRMIARLCSTKL</sequence>
<protein>
    <submittedName>
        <fullName evidence="1">Uncharacterized protein</fullName>
    </submittedName>
</protein>
<accession>A0A1V6U8D7</accession>
<dbReference type="EMBL" id="MOOB01000849">
    <property type="protein sequence ID" value="OQE34329.1"/>
    <property type="molecule type" value="Genomic_DNA"/>
</dbReference>
<dbReference type="Proteomes" id="UP000191691">
    <property type="component" value="Unassembled WGS sequence"/>
</dbReference>
<feature type="non-terminal residue" evidence="1">
    <location>
        <position position="1"/>
    </location>
</feature>
<comment type="caution">
    <text evidence="1">The sequence shown here is derived from an EMBL/GenBank/DDBJ whole genome shotgun (WGS) entry which is preliminary data.</text>
</comment>
<dbReference type="AlphaFoldDB" id="A0A1V6U8D7"/>
<gene>
    <name evidence="1" type="ORF">PENNAL_c0849G09609</name>
</gene>
<name>A0A1V6U8D7_PENNA</name>
<evidence type="ECO:0000313" key="1">
    <source>
        <dbReference type="EMBL" id="OQE34329.1"/>
    </source>
</evidence>
<evidence type="ECO:0000313" key="2">
    <source>
        <dbReference type="Proteomes" id="UP000191691"/>
    </source>
</evidence>
<organism evidence="1 2">
    <name type="scientific">Penicillium nalgiovense</name>
    <dbReference type="NCBI Taxonomy" id="60175"/>
    <lineage>
        <taxon>Eukaryota</taxon>
        <taxon>Fungi</taxon>
        <taxon>Dikarya</taxon>
        <taxon>Ascomycota</taxon>
        <taxon>Pezizomycotina</taxon>
        <taxon>Eurotiomycetes</taxon>
        <taxon>Eurotiomycetidae</taxon>
        <taxon>Eurotiales</taxon>
        <taxon>Aspergillaceae</taxon>
        <taxon>Penicillium</taxon>
    </lineage>
</organism>
<feature type="non-terminal residue" evidence="1">
    <location>
        <position position="63"/>
    </location>
</feature>